<dbReference type="InterPro" id="IPR025151">
    <property type="entry name" value="ELYS_dom"/>
</dbReference>
<feature type="compositionally biased region" description="Polar residues" evidence="4">
    <location>
        <begin position="2322"/>
        <end position="2332"/>
    </location>
</feature>
<feature type="compositionally biased region" description="Acidic residues" evidence="4">
    <location>
        <begin position="1690"/>
        <end position="1707"/>
    </location>
</feature>
<feature type="region of interest" description="Disordered" evidence="4">
    <location>
        <begin position="1115"/>
        <end position="1150"/>
    </location>
</feature>
<feature type="compositionally biased region" description="Acidic residues" evidence="4">
    <location>
        <begin position="1564"/>
        <end position="1585"/>
    </location>
</feature>
<dbReference type="EMBL" id="JAWQEG010001435">
    <property type="protein sequence ID" value="KAK3879518.1"/>
    <property type="molecule type" value="Genomic_DNA"/>
</dbReference>
<protein>
    <submittedName>
        <fullName evidence="7">Uncharacterized protein</fullName>
    </submittedName>
</protein>
<feature type="compositionally biased region" description="Acidic residues" evidence="4">
    <location>
        <begin position="1483"/>
        <end position="1495"/>
    </location>
</feature>
<sequence length="3107" mass="342791">MAGVSVIQEARAVRHTPLPPILPEIEPATNPEELTGDVQPLSSQSTIVGGFVGDGQLAWRAVGPTVEIIETSTGSRKAAWTFGVILHNSAAKVTSVCGVGQGSVSHVVVGVDLGDDAKPQGLVALLSLYSSRLTRAFHFTHKVTSVVMVSGGEVAVDGGTLVLELRPWRGILVVGTAHGTLHLLDLALDLGGNKVLSDEVSVGSLTRVVTPDPLAEQTRRNAILHHSHPTMCLSDGMMCGGQFQLIDPDDNVLFEVSSRLVTVTALAFLPQLASLVVGYSFGAFQIINLSTLTIDCTSPYEENVPPVLSFACQEPENDPKNFVYLWLCRSWGSAGEKKNSQTTKGGPNALCTMYAMVYDNKVWIEGHGLWYQGLTSISPKFEFDAVGGVGLHGQPTKPSLVFAATCVHHTTSTAAAAAAAAAATGSVSALTTPDEDAGSVPEQSLCMFGWVGGILDQGAVAINYYLAVFDINQWYQAQMPPNLKLEEHHLCPYMSFHELDRVPWSGRPGQGEVVLGAAPRPASWARHTSRSGNDTDWYPAALSYDVFLVTSGGLVEYQCPSAQQAAVAFLVAQGPSAIVNPEDAYARCVFAGLLLTDSVSRSSSSAMVSEREALLNVALDQQLVSLLVQCVSEFSEGRFTSLGCSLPSLLDWAWSRVTAIKNTNDTLCLPLFDPECGVVSSDNITSIHQNLTSLASLTTVVTAIRDFAHTNLITLQGAGELKCRVQVVGLVRQHLTAVLWFYHCGLLSSGPMEDTPEEQPAGVPFPADLLARIYHNRRLEIQRLSTSLSGKEILMIDGLLEEAGGAEGTGGSSSSIGQAWQEEGSSDMYPPPSLHALLSIFLLPDVATTTKHRIVQYLFLDLASLLTDGYVRVVEELVKYPSSFSLSPSLIKLTQAFWLLDHKDFQEALNVLLDPLVNTNDLSPWQHRRIMKAFLYQGESGRALRYAQLRQPPMVDPDDIRLHLTLLLANGLIREAFHFQRTHRIRNNAHDLLNHLFHGCEQLGKLESIIHLPLCPLEESALVSYLHTSASTSAHDYLLVYYLQRAKYDEAATLQDNQYGSCMGTGKKRQGARSALVHGYLTHLPDVASKLALNSSRKTSPAQSTYVKPQPLSAQIRLTTLSPRSRATSLREKLSTHSPSQQQKPQHEPFTPFRTVAQRRHKYQPTESQDIIPIAFSAKNKSLSRDASHVVFPSRIETSLASFLGGGEEEEEEKRAESSGLLFSPIPSKRGRFSESSLLTDGTRSFMEMVQRKYSNLQGPGDVNLSVSQTMSADVLSLLQTPKVKHKRKPVTTPAKDATLIDTPQSILKVRQMVQRPISPSAASDASIPVFPKLSAKKANVSIPDDTVASKPSETSMTPKQLRFHLPKTRREDEQAGKDEDDILQPSDNMDDDYDDNEAQDAVEEDDDDVDVVDRPHDEMQESGRFALLPRPSISDLKVNPLRHPDSGIPTPRQPLHSKIQHNTAIPLALSDVSRDEVHTQETEVEEEVQEEEEETIRVSSREASATEMFYSFEEEEEEEVMDIEEKNAMVKENVREAEGEEETEDEVEDEDLKNEEERMAKEVEDEEKTEEEELTEDEEEVETEAAERSKELEASEDYSSQEEDNDKEREEEEHEDDSMSGNGTQEEEGENTLTKMHLELSSVSKERQNVSINITGEKTTSLTANTSGLGVSREVVIDRYSHIRLSEVQDSENEEEHSQTEEEENRETEKMMGTQGKGVEGDVMSDEVNKVDKEGDAKGYESVGKVSEIPLLRGGESRILANAEYEREFEEEETDTEKLQDTELQREDTEAQKEDTEAQEEDTEAQEEDTEAQEVDTEAQEVDIDAQEEDIDAQEEDIDAQEVDIDAQEVDIDAQEVDIDAQEVDIDEEDIDVQEEDIDAQEVDIEAQDVDIEAQDVDIEAQDVDIEAQDVDIEAQDVDIEAQEEDIDAQEEDIEAQELGLDVIEEGDDCNTLSPKEEAMIEKAVREGQDEEKGYLKSNRLEQFSPLHFSDSEEEEEKEMEKEEEDEVEKEEVEVEVEVEEKKTKMTKVEEGRENVTEVEDNYLNSRSEQFSPLCFSDSEDEDEEAKEMKTEMIIGRMAGVEEAVDGNTVNVEKASVEKVELRAETMDVEEKAFADLEGKVKESGSDVEEGKKEGGSDEEEGQKEVKEGGREMEEAMEEVFGQDKLGIQVGSGKTKDGESLEGKSQLQDNTGDVCSSADGLVGQSGEPETVETSAEDHDIDYGRKVSEEPTEMEEKNRESHNLVEKEPEKIKGRKMEAMDGEDKDSVDDNDVLPSSDSSMKGDALHRTPVRHSIQHGDIPAEILTRSERKINLVPVPLTRSRPSTPASQLAATPVRRSRRLSGAAPDMGNVVVKLELSPEPQSPTPSAEELSALDVLSASPVLPSTPTRKAAKSTEKSSETVTLLNSSNRKSTNKSIAEDTLETIAEEAEIDTVAVAESQETAKAKTRLRETPPRSPLKDTPTKTAASTRRKSRRKSIGVEALEVIPENAEISLTNNSPTISSDASPQLSVTATTTPGPTRRSRRLSGKGVAKTPVTPTPQRSRRKSVSEEAVVETPATPSRRGRKRSMSEDDEVETRTPLRRSRRKSVSEEAEVETHTPLRRSRRKSVSEEDLLETHTPSRRSRRKSVSEEAEVETHTPLRRSRRKSVSEEEMVETPTTPSRRGRRKSVSEESVVKTPATPSRRDRRRSVSGSDAADNTGLVRTHLKKVGKAETQSLSVNEKDTIKATRLDSMPKRSRKQSHSEDEKPRTRHASSGSEAMQNSPESLSARSADSGSVTSIKDTESSDEEKTDGRKRARSTREYQEGSRSKKQKVKSSLVSEGGTERKYRRLTVSSSSIVIPVDDHIVKTRHTSSKALKLYSESDDSSGPSQLAPELSQRVSRRSSHVTHGVADTSVLLLGGPKAGEEDDDEEMVLPGGLDSEEDEAEEPRVLESPEMELNLLDVPKRKRMSSLSHLMASGAGTRVKRRPPSTKSLKLYRDSSQEEEINVVSDQSSDTKQPRRSVRKFVDTTVLELKDIKPETQSQSVGSEDEQGKDIEECVEESAMVPQLGFAEPQFVASSRKSRALESLTSEAVEFLFSPPQPAGRIVKHHTRVEESKKPSSSD</sequence>
<dbReference type="Pfam" id="PF16687">
    <property type="entry name" value="ELYS-bb"/>
    <property type="match status" value="1"/>
</dbReference>
<gene>
    <name evidence="7" type="ORF">Pcinc_015928</name>
</gene>
<dbReference type="InterPro" id="IPR052620">
    <property type="entry name" value="ELYS/MEL-28_NucAsmblyFactor"/>
</dbReference>
<keyword evidence="2" id="KW-0539">Nucleus</keyword>
<feature type="compositionally biased region" description="Polar residues" evidence="4">
    <location>
        <begin position="1115"/>
        <end position="1128"/>
    </location>
</feature>
<feature type="compositionally biased region" description="Acidic residues" evidence="4">
    <location>
        <begin position="1513"/>
        <end position="1523"/>
    </location>
</feature>
<feature type="region of interest" description="Disordered" evidence="4">
    <location>
        <begin position="2316"/>
        <end position="2418"/>
    </location>
</feature>
<feature type="compositionally biased region" description="Basic and acidic residues" evidence="4">
    <location>
        <begin position="1473"/>
        <end position="1482"/>
    </location>
</feature>
<feature type="region of interest" description="Disordered" evidence="4">
    <location>
        <begin position="2434"/>
        <end position="2934"/>
    </location>
</feature>
<feature type="domain" description="ELYS-like" evidence="5">
    <location>
        <begin position="794"/>
        <end position="1028"/>
    </location>
</feature>
<feature type="compositionally biased region" description="Acidic residues" evidence="4">
    <location>
        <begin position="1798"/>
        <end position="1848"/>
    </location>
</feature>
<evidence type="ECO:0000256" key="3">
    <source>
        <dbReference type="SAM" id="Coils"/>
    </source>
</evidence>
<evidence type="ECO:0000259" key="6">
    <source>
        <dbReference type="Pfam" id="PF16687"/>
    </source>
</evidence>
<feature type="compositionally biased region" description="Acidic residues" evidence="4">
    <location>
        <begin position="1595"/>
        <end position="1619"/>
    </location>
</feature>
<feature type="compositionally biased region" description="Acidic residues" evidence="4">
    <location>
        <begin position="1539"/>
        <end position="1555"/>
    </location>
</feature>
<feature type="compositionally biased region" description="Basic and acidic residues" evidence="4">
    <location>
        <begin position="2722"/>
        <end position="2736"/>
    </location>
</feature>
<feature type="region of interest" description="Disordered" evidence="4">
    <location>
        <begin position="1345"/>
        <end position="1456"/>
    </location>
</feature>
<accession>A0AAE1KPZ9</accession>
<feature type="compositionally biased region" description="Polar residues" evidence="4">
    <location>
        <begin position="1350"/>
        <end position="1359"/>
    </location>
</feature>
<feature type="compositionally biased region" description="Basic and acidic residues" evidence="4">
    <location>
        <begin position="1966"/>
        <end position="1976"/>
    </location>
</feature>
<dbReference type="Proteomes" id="UP001286313">
    <property type="component" value="Unassembled WGS sequence"/>
</dbReference>
<feature type="compositionally biased region" description="Basic and acidic residues" evidence="4">
    <location>
        <begin position="2144"/>
        <end position="2155"/>
    </location>
</feature>
<comment type="subcellular location">
    <subcellularLocation>
        <location evidence="1">Nucleus</location>
    </subcellularLocation>
</comment>
<feature type="coiled-coil region" evidence="3">
    <location>
        <begin position="1914"/>
        <end position="1941"/>
    </location>
</feature>
<evidence type="ECO:0000313" key="7">
    <source>
        <dbReference type="EMBL" id="KAK3879518.1"/>
    </source>
</evidence>
<keyword evidence="3" id="KW-0175">Coiled coil</keyword>
<feature type="region of interest" description="Disordered" evidence="4">
    <location>
        <begin position="1204"/>
        <end position="1223"/>
    </location>
</feature>
<feature type="compositionally biased region" description="Polar residues" evidence="4">
    <location>
        <begin position="2184"/>
        <end position="2195"/>
    </location>
</feature>
<feature type="region of interest" description="Disordered" evidence="4">
    <location>
        <begin position="805"/>
        <end position="827"/>
    </location>
</feature>
<feature type="compositionally biased region" description="Basic and acidic residues" evidence="4">
    <location>
        <begin position="2442"/>
        <end position="2463"/>
    </location>
</feature>
<feature type="region of interest" description="Disordered" evidence="4">
    <location>
        <begin position="2116"/>
        <end position="2285"/>
    </location>
</feature>
<dbReference type="Pfam" id="PF13934">
    <property type="entry name" value="ELYS"/>
    <property type="match status" value="1"/>
</dbReference>
<feature type="region of interest" description="Disordered" evidence="4">
    <location>
        <begin position="3084"/>
        <end position="3107"/>
    </location>
</feature>
<feature type="compositionally biased region" description="Acidic residues" evidence="4">
    <location>
        <begin position="1993"/>
        <end position="2020"/>
    </location>
</feature>
<evidence type="ECO:0000313" key="8">
    <source>
        <dbReference type="Proteomes" id="UP001286313"/>
    </source>
</evidence>
<feature type="compositionally biased region" description="Polar residues" evidence="4">
    <location>
        <begin position="2401"/>
        <end position="2417"/>
    </location>
</feature>
<feature type="compositionally biased region" description="Basic and acidic residues" evidence="4">
    <location>
        <begin position="2216"/>
        <end position="2259"/>
    </location>
</feature>
<feature type="compositionally biased region" description="Basic and acidic residues" evidence="4">
    <location>
        <begin position="1412"/>
        <end position="1422"/>
    </location>
</feature>
<evidence type="ECO:0000256" key="2">
    <source>
        <dbReference type="ARBA" id="ARBA00023242"/>
    </source>
</evidence>
<feature type="compositionally biased region" description="Basic and acidic residues" evidence="4">
    <location>
        <begin position="1524"/>
        <end position="1538"/>
    </location>
</feature>
<feature type="region of interest" description="Disordered" evidence="4">
    <location>
        <begin position="2957"/>
        <end position="3037"/>
    </location>
</feature>
<dbReference type="GO" id="GO:0005634">
    <property type="term" value="C:nucleus"/>
    <property type="evidence" value="ECO:0007669"/>
    <property type="project" value="UniProtKB-SubCell"/>
</dbReference>
<proteinExistence type="predicted"/>
<feature type="compositionally biased region" description="Acidic residues" evidence="4">
    <location>
        <begin position="1379"/>
        <end position="1411"/>
    </location>
</feature>
<dbReference type="PANTHER" id="PTHR21583">
    <property type="entry name" value="ELYS PROTEIN"/>
    <property type="match status" value="1"/>
</dbReference>
<feature type="compositionally biased region" description="Polar residues" evidence="4">
    <location>
        <begin position="2493"/>
        <end position="2514"/>
    </location>
</feature>
<feature type="compositionally biased region" description="Basic and acidic residues" evidence="4">
    <location>
        <begin position="2793"/>
        <end position="2810"/>
    </location>
</feature>
<feature type="compositionally biased region" description="Acidic residues" evidence="4">
    <location>
        <begin position="2260"/>
        <end position="2272"/>
    </location>
</feature>
<feature type="compositionally biased region" description="Basic and acidic residues" evidence="4">
    <location>
        <begin position="1777"/>
        <end position="1797"/>
    </location>
</feature>
<feature type="compositionally biased region" description="Basic and acidic residues" evidence="4">
    <location>
        <begin position="3096"/>
        <end position="3107"/>
    </location>
</feature>
<keyword evidence="8" id="KW-1185">Reference proteome</keyword>
<feature type="compositionally biased region" description="Polar residues" evidence="4">
    <location>
        <begin position="2755"/>
        <end position="2782"/>
    </location>
</feature>
<comment type="caution">
    <text evidence="7">The sequence shown here is derived from an EMBL/GenBank/DDBJ whole genome shotgun (WGS) entry which is preliminary data.</text>
</comment>
<reference evidence="7" key="1">
    <citation type="submission" date="2023-10" db="EMBL/GenBank/DDBJ databases">
        <title>Genome assemblies of two species of porcelain crab, Petrolisthes cinctipes and Petrolisthes manimaculis (Anomura: Porcellanidae).</title>
        <authorList>
            <person name="Angst P."/>
        </authorList>
    </citation>
    <scope>NUCLEOTIDE SEQUENCE</scope>
    <source>
        <strain evidence="7">PB745_01</strain>
        <tissue evidence="7">Gill</tissue>
    </source>
</reference>
<feature type="compositionally biased region" description="Basic and acidic residues" evidence="4">
    <location>
        <begin position="1369"/>
        <end position="1378"/>
    </location>
</feature>
<feature type="compositionally biased region" description="Basic and acidic residues" evidence="4">
    <location>
        <begin position="2116"/>
        <end position="2137"/>
    </location>
</feature>
<feature type="compositionally biased region" description="Basic and acidic residues" evidence="4">
    <location>
        <begin position="2021"/>
        <end position="2037"/>
    </location>
</feature>
<organism evidence="7 8">
    <name type="scientific">Petrolisthes cinctipes</name>
    <name type="common">Flat porcelain crab</name>
    <dbReference type="NCBI Taxonomy" id="88211"/>
    <lineage>
        <taxon>Eukaryota</taxon>
        <taxon>Metazoa</taxon>
        <taxon>Ecdysozoa</taxon>
        <taxon>Arthropoda</taxon>
        <taxon>Crustacea</taxon>
        <taxon>Multicrustacea</taxon>
        <taxon>Malacostraca</taxon>
        <taxon>Eumalacostraca</taxon>
        <taxon>Eucarida</taxon>
        <taxon>Decapoda</taxon>
        <taxon>Pleocyemata</taxon>
        <taxon>Anomura</taxon>
        <taxon>Galatheoidea</taxon>
        <taxon>Porcellanidae</taxon>
        <taxon>Petrolisthes</taxon>
    </lineage>
</organism>
<feature type="region of interest" description="Disordered" evidence="4">
    <location>
        <begin position="1687"/>
        <end position="1725"/>
    </location>
</feature>
<evidence type="ECO:0000256" key="1">
    <source>
        <dbReference type="ARBA" id="ARBA00004123"/>
    </source>
</evidence>
<feature type="region of interest" description="Disordered" evidence="4">
    <location>
        <begin position="1966"/>
        <end position="2046"/>
    </location>
</feature>
<evidence type="ECO:0000259" key="5">
    <source>
        <dbReference type="Pfam" id="PF13934"/>
    </source>
</evidence>
<evidence type="ECO:0000256" key="4">
    <source>
        <dbReference type="SAM" id="MobiDB-lite"/>
    </source>
</evidence>
<feature type="region of interest" description="Disordered" evidence="4">
    <location>
        <begin position="1764"/>
        <end position="1848"/>
    </location>
</feature>
<dbReference type="PANTHER" id="PTHR21583:SF8">
    <property type="entry name" value="PROTEIN ELYS"/>
    <property type="match status" value="1"/>
</dbReference>
<feature type="domain" description="ELYS beta-propeller" evidence="6">
    <location>
        <begin position="45"/>
        <end position="502"/>
    </location>
</feature>
<dbReference type="InterPro" id="IPR032040">
    <property type="entry name" value="ELYS-bb"/>
</dbReference>
<name>A0AAE1KPZ9_PETCI</name>
<feature type="region of interest" description="Disordered" evidence="4">
    <location>
        <begin position="1472"/>
        <end position="1648"/>
    </location>
</feature>